<evidence type="ECO:0000256" key="3">
    <source>
        <dbReference type="ARBA" id="ARBA00022795"/>
    </source>
</evidence>
<dbReference type="PANTHER" id="PTHR37533:SF2">
    <property type="entry name" value="FLAGELLAR HOOK-LENGTH CONTROL PROTEIN"/>
    <property type="match status" value="1"/>
</dbReference>
<organism evidence="6 7">
    <name type="scientific">Lysobacter yangpyeongensis</name>
    <dbReference type="NCBI Taxonomy" id="346182"/>
    <lineage>
        <taxon>Bacteria</taxon>
        <taxon>Pseudomonadati</taxon>
        <taxon>Pseudomonadota</taxon>
        <taxon>Gammaproteobacteria</taxon>
        <taxon>Lysobacterales</taxon>
        <taxon>Lysobacteraceae</taxon>
        <taxon>Lysobacter</taxon>
    </lineage>
</organism>
<dbReference type="InterPro" id="IPR021136">
    <property type="entry name" value="Flagellar_hook_control-like_C"/>
</dbReference>
<comment type="function">
    <text evidence="1">Controls the length of the flagellar hook.</text>
</comment>
<evidence type="ECO:0000256" key="1">
    <source>
        <dbReference type="ARBA" id="ARBA00003944"/>
    </source>
</evidence>
<evidence type="ECO:0000313" key="6">
    <source>
        <dbReference type="EMBL" id="MFC5568974.1"/>
    </source>
</evidence>
<dbReference type="Gene3D" id="3.30.750.140">
    <property type="match status" value="1"/>
</dbReference>
<dbReference type="InterPro" id="IPR038610">
    <property type="entry name" value="FliK-like_C_sf"/>
</dbReference>
<feature type="compositionally biased region" description="Low complexity" evidence="4">
    <location>
        <begin position="68"/>
        <end position="79"/>
    </location>
</feature>
<keyword evidence="3" id="KW-1005">Bacterial flagellum biogenesis</keyword>
<protein>
    <submittedName>
        <fullName evidence="6">Flagellar hook-length control protein FliK</fullName>
    </submittedName>
</protein>
<dbReference type="Proteomes" id="UP001596036">
    <property type="component" value="Unassembled WGS sequence"/>
</dbReference>
<evidence type="ECO:0000256" key="2">
    <source>
        <dbReference type="ARBA" id="ARBA00009149"/>
    </source>
</evidence>
<dbReference type="InterPro" id="IPR001635">
    <property type="entry name" value="Flag_hook_Flik"/>
</dbReference>
<gene>
    <name evidence="6" type="ORF">ACFPN1_02705</name>
</gene>
<comment type="similarity">
    <text evidence="2">Belongs to the FliK family.</text>
</comment>
<comment type="caution">
    <text evidence="6">The sequence shown here is derived from an EMBL/GenBank/DDBJ whole genome shotgun (WGS) entry which is preliminary data.</text>
</comment>
<feature type="domain" description="Flagellar hook-length control protein-like C-terminal" evidence="5">
    <location>
        <begin position="264"/>
        <end position="344"/>
    </location>
</feature>
<evidence type="ECO:0000259" key="5">
    <source>
        <dbReference type="Pfam" id="PF02120"/>
    </source>
</evidence>
<feature type="region of interest" description="Disordered" evidence="4">
    <location>
        <begin position="126"/>
        <end position="148"/>
    </location>
</feature>
<keyword evidence="6" id="KW-0969">Cilium</keyword>
<dbReference type="PRINTS" id="PR01007">
    <property type="entry name" value="FLGHOOKFLIK"/>
</dbReference>
<feature type="compositionally biased region" description="Polar residues" evidence="4">
    <location>
        <begin position="94"/>
        <end position="104"/>
    </location>
</feature>
<evidence type="ECO:0000313" key="7">
    <source>
        <dbReference type="Proteomes" id="UP001596036"/>
    </source>
</evidence>
<dbReference type="InterPro" id="IPR052563">
    <property type="entry name" value="FliK"/>
</dbReference>
<feature type="region of interest" description="Disordered" evidence="4">
    <location>
        <begin position="1"/>
        <end position="104"/>
    </location>
</feature>
<name>A0ABW0SJ55_9GAMM</name>
<feature type="region of interest" description="Disordered" evidence="4">
    <location>
        <begin position="185"/>
        <end position="215"/>
    </location>
</feature>
<dbReference type="RefSeq" id="WP_386752758.1">
    <property type="nucleotide sequence ID" value="NZ_JBHSNM010000001.1"/>
</dbReference>
<reference evidence="7" key="1">
    <citation type="journal article" date="2019" name="Int. J. Syst. Evol. Microbiol.">
        <title>The Global Catalogue of Microorganisms (GCM) 10K type strain sequencing project: providing services to taxonomists for standard genome sequencing and annotation.</title>
        <authorList>
            <consortium name="The Broad Institute Genomics Platform"/>
            <consortium name="The Broad Institute Genome Sequencing Center for Infectious Disease"/>
            <person name="Wu L."/>
            <person name="Ma J."/>
        </authorList>
    </citation>
    <scope>NUCLEOTIDE SEQUENCE [LARGE SCALE GENOMIC DNA]</scope>
    <source>
        <strain evidence="7">KACC 11407</strain>
    </source>
</reference>
<keyword evidence="7" id="KW-1185">Reference proteome</keyword>
<evidence type="ECO:0000256" key="4">
    <source>
        <dbReference type="SAM" id="MobiDB-lite"/>
    </source>
</evidence>
<accession>A0ABW0SJ55</accession>
<dbReference type="EMBL" id="JBHSNM010000001">
    <property type="protein sequence ID" value="MFC5568974.1"/>
    <property type="molecule type" value="Genomic_DNA"/>
</dbReference>
<proteinExistence type="inferred from homology"/>
<keyword evidence="6" id="KW-0282">Flagellum</keyword>
<keyword evidence="6" id="KW-0966">Cell projection</keyword>
<dbReference type="CDD" id="cd17470">
    <property type="entry name" value="T3SS_Flik_C"/>
    <property type="match status" value="1"/>
</dbReference>
<dbReference type="Pfam" id="PF02120">
    <property type="entry name" value="Flg_hook"/>
    <property type="match status" value="1"/>
</dbReference>
<feature type="region of interest" description="Disordered" evidence="4">
    <location>
        <begin position="338"/>
        <end position="366"/>
    </location>
</feature>
<sequence length="381" mass="37572">MASSPPPSGAMSEVETAAQPGSAPEPSTAAPEQAGANGATEASARPQGTASRQNRTDAAKPHAPSEFAALLSSSIGSGAVTTESPANAPAASIGQDSGDQNDAASTLDAALPDQLLALLGGAWSTAGTPATTPPAAPPSTGQGGTEASASLTPAAVVGGKPAAAIAAFFPATATATATATPADASAAPSEVSAGPVSTDPAAAIGTSNDAATPVVGSDASPAFPAFPNIAPTTASASETRTAVTAPLAVPADPQQGFDDGFGARLVWMAEQRLGHAEIRLNPEHLGPIDVRVQVDGTQVNAEFHSAHAAVRQTIEASMPRLRELLGQQGLQLGHADVGQRQAGAGQRAREDTPGLPASESPGAVNAVLRPLRSRGLLDEYA</sequence>
<dbReference type="PANTHER" id="PTHR37533">
    <property type="entry name" value="FLAGELLAR HOOK-LENGTH CONTROL PROTEIN"/>
    <property type="match status" value="1"/>
</dbReference>